<dbReference type="AlphaFoldDB" id="K1SKN8"/>
<protein>
    <submittedName>
        <fullName evidence="1">ROK family protein</fullName>
    </submittedName>
</protein>
<dbReference type="NCBIfam" id="NF007251">
    <property type="entry name" value="PRK09698.1"/>
    <property type="match status" value="1"/>
</dbReference>
<gene>
    <name evidence="1" type="ORF">OBE_11306</name>
</gene>
<dbReference type="SUPFAM" id="SSF53067">
    <property type="entry name" value="Actin-like ATPase domain"/>
    <property type="match status" value="1"/>
</dbReference>
<dbReference type="PANTHER" id="PTHR18964">
    <property type="entry name" value="ROK (REPRESSOR, ORF, KINASE) FAMILY"/>
    <property type="match status" value="1"/>
</dbReference>
<comment type="caution">
    <text evidence="1">The sequence shown here is derived from an EMBL/GenBank/DDBJ whole genome shotgun (WGS) entry which is preliminary data.</text>
</comment>
<dbReference type="Pfam" id="PF00480">
    <property type="entry name" value="ROK"/>
    <property type="match status" value="1"/>
</dbReference>
<accession>K1SKN8</accession>
<dbReference type="EMBL" id="AJWZ01007775">
    <property type="protein sequence ID" value="EKC55964.1"/>
    <property type="molecule type" value="Genomic_DNA"/>
</dbReference>
<dbReference type="InterPro" id="IPR000600">
    <property type="entry name" value="ROK"/>
</dbReference>
<dbReference type="Gene3D" id="3.30.420.40">
    <property type="match status" value="2"/>
</dbReference>
<evidence type="ECO:0000313" key="1">
    <source>
        <dbReference type="EMBL" id="EKC55964.1"/>
    </source>
</evidence>
<dbReference type="CDD" id="cd24070">
    <property type="entry name" value="ASKHA_NBD_ROK_AlsK"/>
    <property type="match status" value="1"/>
</dbReference>
<reference evidence="1" key="1">
    <citation type="journal article" date="2013" name="Environ. Microbiol.">
        <title>Microbiota from the distal guts of lean and obese adolescents exhibit partial functional redundancy besides clear differences in community structure.</title>
        <authorList>
            <person name="Ferrer M."/>
            <person name="Ruiz A."/>
            <person name="Lanza F."/>
            <person name="Haange S.B."/>
            <person name="Oberbach A."/>
            <person name="Till H."/>
            <person name="Bargiela R."/>
            <person name="Campoy C."/>
            <person name="Segura M.T."/>
            <person name="Richter M."/>
            <person name="von Bergen M."/>
            <person name="Seifert J."/>
            <person name="Suarez A."/>
        </authorList>
    </citation>
    <scope>NUCLEOTIDE SEQUENCE</scope>
</reference>
<dbReference type="PANTHER" id="PTHR18964:SF149">
    <property type="entry name" value="BIFUNCTIONAL UDP-N-ACETYLGLUCOSAMINE 2-EPIMERASE_N-ACETYLMANNOSAMINE KINASE"/>
    <property type="match status" value="1"/>
</dbReference>
<dbReference type="InterPro" id="IPR049874">
    <property type="entry name" value="ROK_cs"/>
</dbReference>
<name>K1SKN8_9ZZZZ</name>
<organism evidence="1">
    <name type="scientific">human gut metagenome</name>
    <dbReference type="NCBI Taxonomy" id="408170"/>
    <lineage>
        <taxon>unclassified sequences</taxon>
        <taxon>metagenomes</taxon>
        <taxon>organismal metagenomes</taxon>
    </lineage>
</organism>
<dbReference type="PROSITE" id="PS01125">
    <property type="entry name" value="ROK"/>
    <property type="match status" value="1"/>
</dbReference>
<dbReference type="InterPro" id="IPR043129">
    <property type="entry name" value="ATPase_NBD"/>
</dbReference>
<sequence>MNFEKNSSRIFDKGDVIETLYLNISDYMKRYNAADSIKAIAIGLPSMVSKDKKTVISTPNLKGFDNIPFGDTLSKKLGIPVYVDRDVNFLLQNDIVTLGLPKDSTVLGFYIGTGFGNAIYLNGSFYCGRNGAAGELGHIPFPNIEEKCTCGNVGCSEVICSGKYLEKITAELFPGTDIKNVFFEHGDDPRIIKYVKNLAIPIATEVNILDPDYIIIAGGVVYMKNFPKDILIDSVHFHTRKPSPKKNLRILFSEHTQQSGVYGSGDFAWHQLKQ</sequence>
<proteinExistence type="predicted"/>